<dbReference type="AlphaFoldDB" id="W9JTS0"/>
<feature type="transmembrane region" description="Helical" evidence="1">
    <location>
        <begin position="58"/>
        <end position="78"/>
    </location>
</feature>
<reference evidence="2" key="1">
    <citation type="submission" date="2011-06" db="EMBL/GenBank/DDBJ databases">
        <title>The Genome Sequence of Fusarium oxysporum Fo47.</title>
        <authorList>
            <consortium name="The Broad Institute Genome Sequencing Platform"/>
            <person name="Ma L.-J."/>
            <person name="Gale L.R."/>
            <person name="Schwartz D.C."/>
            <person name="Zhou S."/>
            <person name="Corby-Kistler H."/>
            <person name="Young S.K."/>
            <person name="Zeng Q."/>
            <person name="Gargeya S."/>
            <person name="Fitzgerald M."/>
            <person name="Haas B."/>
            <person name="Abouelleil A."/>
            <person name="Alvarado L."/>
            <person name="Arachchi H.M."/>
            <person name="Berlin A."/>
            <person name="Brown A."/>
            <person name="Chapman S.B."/>
            <person name="Chen Z."/>
            <person name="Dunbar C."/>
            <person name="Freedman E."/>
            <person name="Gearin G."/>
            <person name="Gellesch M."/>
            <person name="Goldberg J."/>
            <person name="Griggs A."/>
            <person name="Gujja S."/>
            <person name="Heiman D."/>
            <person name="Howarth C."/>
            <person name="Larson L."/>
            <person name="Lui A."/>
            <person name="MacDonald P.J.P."/>
            <person name="Mehta T."/>
            <person name="Montmayeur A."/>
            <person name="Murphy C."/>
            <person name="Neiman D."/>
            <person name="Pearson M."/>
            <person name="Priest M."/>
            <person name="Roberts A."/>
            <person name="Saif S."/>
            <person name="Shea T."/>
            <person name="Shenoy N."/>
            <person name="Sisk P."/>
            <person name="Stolte C."/>
            <person name="Sykes S."/>
            <person name="Wortman J."/>
            <person name="Nusbaum C."/>
            <person name="Birren B."/>
        </authorList>
    </citation>
    <scope>NUCLEOTIDE SEQUENCE [LARGE SCALE GENOMIC DNA]</scope>
    <source>
        <strain evidence="2">Fo47</strain>
    </source>
</reference>
<feature type="transmembrane region" description="Helical" evidence="1">
    <location>
        <begin position="21"/>
        <end position="46"/>
    </location>
</feature>
<organism evidence="2">
    <name type="scientific">Fusarium oxysporum Fo47</name>
    <dbReference type="NCBI Taxonomy" id="660027"/>
    <lineage>
        <taxon>Eukaryota</taxon>
        <taxon>Fungi</taxon>
        <taxon>Dikarya</taxon>
        <taxon>Ascomycota</taxon>
        <taxon>Pezizomycotina</taxon>
        <taxon>Sordariomycetes</taxon>
        <taxon>Hypocreomycetidae</taxon>
        <taxon>Hypocreales</taxon>
        <taxon>Nectriaceae</taxon>
        <taxon>Fusarium</taxon>
        <taxon>Fusarium oxysporum species complex</taxon>
    </lineage>
</organism>
<protein>
    <submittedName>
        <fullName evidence="2">Uncharacterized protein</fullName>
    </submittedName>
</protein>
<keyword evidence="1" id="KW-0472">Membrane</keyword>
<reference evidence="2" key="2">
    <citation type="submission" date="2012-06" db="EMBL/GenBank/DDBJ databases">
        <title>Annotation of the Genome Sequence of Fusarium oxysporum Fo47.</title>
        <authorList>
            <consortium name="The Broad Institute Genomics Platform"/>
            <person name="Ma L.-J."/>
            <person name="Corby-Kistler H."/>
            <person name="Broz K."/>
            <person name="Gale L.R."/>
            <person name="Jonkers W."/>
            <person name="O'Donnell K."/>
            <person name="Ploetz R."/>
            <person name="Steinberg C."/>
            <person name="Schwartz D.C."/>
            <person name="VanEtten H."/>
            <person name="Zhou S."/>
            <person name="Young S.K."/>
            <person name="Zeng Q."/>
            <person name="Gargeya S."/>
            <person name="Fitzgerald M."/>
            <person name="Abouelleil A."/>
            <person name="Alvarado L."/>
            <person name="Chapman S.B."/>
            <person name="Gainer-Dewar J."/>
            <person name="Goldberg J."/>
            <person name="Griggs A."/>
            <person name="Gujja S."/>
            <person name="Hansen M."/>
            <person name="Howarth C."/>
            <person name="Imamovic A."/>
            <person name="Ireland A."/>
            <person name="Larimer J."/>
            <person name="McCowan C."/>
            <person name="Murphy C."/>
            <person name="Pearson M."/>
            <person name="Poon T.W."/>
            <person name="Priest M."/>
            <person name="Roberts A."/>
            <person name="Saif S."/>
            <person name="Shea T."/>
            <person name="Sykes S."/>
            <person name="Wortman J."/>
            <person name="Nusbaum C."/>
            <person name="Birren B."/>
        </authorList>
    </citation>
    <scope>NUCLEOTIDE SEQUENCE</scope>
    <source>
        <strain evidence="2">Fo47</strain>
    </source>
</reference>
<evidence type="ECO:0000256" key="1">
    <source>
        <dbReference type="SAM" id="Phobius"/>
    </source>
</evidence>
<proteinExistence type="predicted"/>
<dbReference type="VEuPathDB" id="FungiDB:FOZG_14537"/>
<sequence>MDKKYAATFEHHDHHAHRGLTVSYFFVIQGSVVSAAISSAFSWSYFGPGEAESICLQLVKFIWCSALVFSITSTASACQQATSLHRLESHPNGLELIRRLLRGPALHQLSTSTPLTNGNVRVPIHTKRPRFLQRFLWQIPAMLRNGSLYMFVTGLCILVYWDFSQSINSPSHPITAVGITFFTLIVGCAILCWGISTVGLYYWIGMTFNS</sequence>
<keyword evidence="1" id="KW-0812">Transmembrane</keyword>
<gene>
    <name evidence="2" type="ORF">FOZG_14537</name>
</gene>
<accession>W9JTS0</accession>
<name>W9JTS0_FUSOX</name>
<evidence type="ECO:0000313" key="2">
    <source>
        <dbReference type="EMBL" id="EWZ33040.1"/>
    </source>
</evidence>
<dbReference type="Proteomes" id="UP000030766">
    <property type="component" value="Unassembled WGS sequence"/>
</dbReference>
<feature type="transmembrane region" description="Helical" evidence="1">
    <location>
        <begin position="181"/>
        <end position="204"/>
    </location>
</feature>
<dbReference type="HOGENOM" id="CLU_1548315_0_0_1"/>
<dbReference type="EMBL" id="JH717906">
    <property type="protein sequence ID" value="EWZ33040.1"/>
    <property type="molecule type" value="Genomic_DNA"/>
</dbReference>
<feature type="transmembrane region" description="Helical" evidence="1">
    <location>
        <begin position="135"/>
        <end position="161"/>
    </location>
</feature>
<keyword evidence="1" id="KW-1133">Transmembrane helix</keyword>